<name>A0A2P7S607_9HYPH</name>
<proteinExistence type="predicted"/>
<evidence type="ECO:0000313" key="2">
    <source>
        <dbReference type="Proteomes" id="UP000240653"/>
    </source>
</evidence>
<comment type="caution">
    <text evidence="1">The sequence shown here is derived from an EMBL/GenBank/DDBJ whole genome shotgun (WGS) entry which is preliminary data.</text>
</comment>
<sequence>MGRLSGRTGEGLTHSPKIGIDFWKGLCVDSKCYSVLCPPDRARGAVSLRLSARCGPASYPENRSRI</sequence>
<dbReference type="EMBL" id="PXYL01000012">
    <property type="protein sequence ID" value="PSJ57909.1"/>
    <property type="molecule type" value="Genomic_DNA"/>
</dbReference>
<organism evidence="1 2">
    <name type="scientific">Pseudaminobacter soli</name>
    <name type="common">ex Li et al. 2025</name>
    <dbReference type="NCBI Taxonomy" id="1295366"/>
    <lineage>
        <taxon>Bacteria</taxon>
        <taxon>Pseudomonadati</taxon>
        <taxon>Pseudomonadota</taxon>
        <taxon>Alphaproteobacteria</taxon>
        <taxon>Hyphomicrobiales</taxon>
        <taxon>Phyllobacteriaceae</taxon>
        <taxon>Pseudaminobacter</taxon>
    </lineage>
</organism>
<reference evidence="1 2" key="1">
    <citation type="submission" date="2018-03" db="EMBL/GenBank/DDBJ databases">
        <title>The draft genome of Mesorhizobium soli JCM 19897.</title>
        <authorList>
            <person name="Li L."/>
            <person name="Liu L."/>
            <person name="Liang L."/>
            <person name="Wang T."/>
            <person name="Zhang X."/>
        </authorList>
    </citation>
    <scope>NUCLEOTIDE SEQUENCE [LARGE SCALE GENOMIC DNA]</scope>
    <source>
        <strain evidence="1 2">JCM 19897</strain>
    </source>
</reference>
<gene>
    <name evidence="1" type="ORF">C7I85_21320</name>
</gene>
<keyword evidence="2" id="KW-1185">Reference proteome</keyword>
<dbReference type="OrthoDB" id="8101242at2"/>
<protein>
    <submittedName>
        <fullName evidence="1">Uncharacterized protein</fullName>
    </submittedName>
</protein>
<dbReference type="AlphaFoldDB" id="A0A2P7S607"/>
<evidence type="ECO:0000313" key="1">
    <source>
        <dbReference type="EMBL" id="PSJ57909.1"/>
    </source>
</evidence>
<accession>A0A2P7S607</accession>
<dbReference type="Proteomes" id="UP000240653">
    <property type="component" value="Unassembled WGS sequence"/>
</dbReference>